<protein>
    <submittedName>
        <fullName evidence="1">Uncharacterized protein</fullName>
    </submittedName>
</protein>
<dbReference type="EMBL" id="JAIHNG010000118">
    <property type="protein sequence ID" value="KAI5958332.1"/>
    <property type="molecule type" value="Genomic_DNA"/>
</dbReference>
<dbReference type="RefSeq" id="XP_051608923.1">
    <property type="nucleotide sequence ID" value="XM_051752028.1"/>
</dbReference>
<dbReference type="AlphaFoldDB" id="A0AAD5BFI6"/>
<reference evidence="1 2" key="1">
    <citation type="journal article" date="2022" name="DNA Res.">
        <title>Genome analysis of five recently described species of the CUG-Ser clade uncovers Candida theae as a new hybrid lineage with pathogenic potential in the Candida parapsilosis species complex.</title>
        <authorList>
            <person name="Mixao V."/>
            <person name="Del Olmo V."/>
            <person name="Hegedusova E."/>
            <person name="Saus E."/>
            <person name="Pryszcz L."/>
            <person name="Cillingova A."/>
            <person name="Nosek J."/>
            <person name="Gabaldon T."/>
        </authorList>
    </citation>
    <scope>NUCLEOTIDE SEQUENCE [LARGE SCALE GENOMIC DNA]</scope>
    <source>
        <strain evidence="1 2">CBS 12239</strain>
    </source>
</reference>
<name>A0AAD5BFI6_9ASCO</name>
<comment type="caution">
    <text evidence="1">The sequence shown here is derived from an EMBL/GenBank/DDBJ whole genome shotgun (WGS) entry which is preliminary data.</text>
</comment>
<proteinExistence type="predicted"/>
<evidence type="ECO:0000313" key="1">
    <source>
        <dbReference type="EMBL" id="KAI5958332.1"/>
    </source>
</evidence>
<evidence type="ECO:0000313" key="2">
    <source>
        <dbReference type="Proteomes" id="UP001204833"/>
    </source>
</evidence>
<dbReference type="GeneID" id="76150747"/>
<sequence>MSEKSTDELQALLTITSSLADRVNESDEAISKIKEIVKNLGEEHISKEEPNEMVKPDEVQQLERERLQLVMELQKQDYIHSRLVKLVKENQELLDTIKSYIK</sequence>
<dbReference type="Proteomes" id="UP001204833">
    <property type="component" value="Unassembled WGS sequence"/>
</dbReference>
<keyword evidence="2" id="KW-1185">Reference proteome</keyword>
<gene>
    <name evidence="1" type="ORF">KGF57_002688</name>
</gene>
<organism evidence="1 2">
    <name type="scientific">Candida theae</name>
    <dbReference type="NCBI Taxonomy" id="1198502"/>
    <lineage>
        <taxon>Eukaryota</taxon>
        <taxon>Fungi</taxon>
        <taxon>Dikarya</taxon>
        <taxon>Ascomycota</taxon>
        <taxon>Saccharomycotina</taxon>
        <taxon>Pichiomycetes</taxon>
        <taxon>Debaryomycetaceae</taxon>
        <taxon>Candida/Lodderomyces clade</taxon>
        <taxon>Candida</taxon>
    </lineage>
</organism>
<accession>A0AAD5BFI6</accession>